<dbReference type="EMBL" id="MN739353">
    <property type="protein sequence ID" value="QHT00210.1"/>
    <property type="molecule type" value="Genomic_DNA"/>
</dbReference>
<dbReference type="AlphaFoldDB" id="A0A6C0C8S9"/>
<name>A0A6C0C8S9_9ZZZZ</name>
<sequence length="61" mass="7439">MSRDLENFALTRLQTHKYWIIQCNVERFVKIRIDKILIVQILTCSMRCFSRDLENFALTRF</sequence>
<proteinExistence type="predicted"/>
<accession>A0A6C0C8S9</accession>
<evidence type="ECO:0000313" key="1">
    <source>
        <dbReference type="EMBL" id="QHT00210.1"/>
    </source>
</evidence>
<protein>
    <submittedName>
        <fullName evidence="1">Uncharacterized protein</fullName>
    </submittedName>
</protein>
<organism evidence="1">
    <name type="scientific">viral metagenome</name>
    <dbReference type="NCBI Taxonomy" id="1070528"/>
    <lineage>
        <taxon>unclassified sequences</taxon>
        <taxon>metagenomes</taxon>
        <taxon>organismal metagenomes</taxon>
    </lineage>
</organism>
<reference evidence="1" key="1">
    <citation type="journal article" date="2020" name="Nature">
        <title>Giant virus diversity and host interactions through global metagenomics.</title>
        <authorList>
            <person name="Schulz F."/>
            <person name="Roux S."/>
            <person name="Paez-Espino D."/>
            <person name="Jungbluth S."/>
            <person name="Walsh D.A."/>
            <person name="Denef V.J."/>
            <person name="McMahon K.D."/>
            <person name="Konstantinidis K.T."/>
            <person name="Eloe-Fadrosh E.A."/>
            <person name="Kyrpides N.C."/>
            <person name="Woyke T."/>
        </authorList>
    </citation>
    <scope>NUCLEOTIDE SEQUENCE</scope>
    <source>
        <strain evidence="1">GVMAG-M-3300020192-26</strain>
    </source>
</reference>